<dbReference type="GO" id="GO:0030980">
    <property type="term" value="P:alpha-glucan catabolic process"/>
    <property type="evidence" value="ECO:0007669"/>
    <property type="project" value="InterPro"/>
</dbReference>
<feature type="site" description="Transition state stabilizer" evidence="3">
    <location>
        <position position="593"/>
    </location>
</feature>
<evidence type="ECO:0000256" key="1">
    <source>
        <dbReference type="PIRSR" id="PIRSR036917-1"/>
    </source>
</evidence>
<dbReference type="NCBIfam" id="NF007060">
    <property type="entry name" value="PRK09505.2-5"/>
    <property type="match status" value="1"/>
</dbReference>
<dbReference type="PANTHER" id="PTHR10357:SF209">
    <property type="entry name" value="PERIPLASMIC ALPHA-AMYLASE"/>
    <property type="match status" value="1"/>
</dbReference>
<reference evidence="8 9" key="1">
    <citation type="journal article" date="2013" name="Antonie Van Leeuwenhoek">
        <title>Echinimonas agarilytica gen. nov., sp. nov., a new gammaproteobacterium isolated from the sea urchin Strongylocentrotus intermedius.</title>
        <authorList>
            <person name="Nedashkovskaya O.I."/>
            <person name="Stenkova A.M."/>
            <person name="Zhukova N.V."/>
            <person name="Van Trappen S."/>
            <person name="Lee J.S."/>
            <person name="Kim S.B."/>
        </authorList>
    </citation>
    <scope>NUCLEOTIDE SEQUENCE [LARGE SCALE GENOMIC DNA]</scope>
    <source>
        <strain evidence="8 9">KMM 6351</strain>
    </source>
</reference>
<dbReference type="GO" id="GO:0009313">
    <property type="term" value="P:oligosaccharide catabolic process"/>
    <property type="evidence" value="ECO:0007669"/>
    <property type="project" value="InterPro"/>
</dbReference>
<evidence type="ECO:0000259" key="7">
    <source>
        <dbReference type="SMART" id="SM00642"/>
    </source>
</evidence>
<dbReference type="PROSITE" id="PS51257">
    <property type="entry name" value="PROKAR_LIPOPROTEIN"/>
    <property type="match status" value="1"/>
</dbReference>
<dbReference type="EC" id="3.2.1.1" evidence="8"/>
<dbReference type="InterPro" id="IPR013783">
    <property type="entry name" value="Ig-like_fold"/>
</dbReference>
<dbReference type="RefSeq" id="WP_251261773.1">
    <property type="nucleotide sequence ID" value="NZ_JAMQGP010000006.1"/>
</dbReference>
<keyword evidence="8" id="KW-0326">Glycosidase</keyword>
<dbReference type="InterPro" id="IPR006047">
    <property type="entry name" value="GH13_cat_dom"/>
</dbReference>
<dbReference type="NCBIfam" id="NF007052">
    <property type="entry name" value="PRK09505.1-2"/>
    <property type="match status" value="1"/>
</dbReference>
<proteinExistence type="predicted"/>
<feature type="active site" description="Nucleophile" evidence="1">
    <location>
        <position position="484"/>
    </location>
</feature>
<dbReference type="GO" id="GO:0005509">
    <property type="term" value="F:calcium ion binding"/>
    <property type="evidence" value="ECO:0007669"/>
    <property type="project" value="InterPro"/>
</dbReference>
<evidence type="ECO:0000256" key="2">
    <source>
        <dbReference type="PIRSR" id="PIRSR036917-2"/>
    </source>
</evidence>
<dbReference type="PIRSF" id="PIRSF036917">
    <property type="entry name" value="Alph_amls_MalS"/>
    <property type="match status" value="1"/>
</dbReference>
<dbReference type="InterPro" id="IPR017853">
    <property type="entry name" value="GH"/>
</dbReference>
<keyword evidence="4" id="KW-1015">Disulfide bond</keyword>
<organism evidence="8 9">
    <name type="scientific">Echinimonas agarilytica</name>
    <dbReference type="NCBI Taxonomy" id="1215918"/>
    <lineage>
        <taxon>Bacteria</taxon>
        <taxon>Pseudomonadati</taxon>
        <taxon>Pseudomonadota</taxon>
        <taxon>Gammaproteobacteria</taxon>
        <taxon>Alteromonadales</taxon>
        <taxon>Echinimonadaceae</taxon>
        <taxon>Echinimonas</taxon>
    </lineage>
</organism>
<name>A0AA41W8E7_9GAMM</name>
<protein>
    <submittedName>
        <fullName evidence="8">Alpha-amylase</fullName>
        <ecNumber evidence="8">3.2.1.1</ecNumber>
    </submittedName>
</protein>
<feature type="disulfide bond" evidence="4">
    <location>
        <begin position="146"/>
        <end position="562"/>
    </location>
</feature>
<dbReference type="PANTHER" id="PTHR10357">
    <property type="entry name" value="ALPHA-AMYLASE FAMILY MEMBER"/>
    <property type="match status" value="1"/>
</dbReference>
<feature type="domain" description="Glycosyl hydrolase family 13 catalytic" evidence="7">
    <location>
        <begin position="217"/>
        <end position="672"/>
    </location>
</feature>
<dbReference type="Proteomes" id="UP001165393">
    <property type="component" value="Unassembled WGS sequence"/>
</dbReference>
<evidence type="ECO:0000256" key="6">
    <source>
        <dbReference type="SAM" id="SignalP"/>
    </source>
</evidence>
<feature type="binding site" evidence="2">
    <location>
        <position position="488"/>
    </location>
    <ligand>
        <name>Ca(2+)</name>
        <dbReference type="ChEBI" id="CHEBI:29108"/>
    </ligand>
</feature>
<dbReference type="Pfam" id="PF00128">
    <property type="entry name" value="Alpha-amylase"/>
    <property type="match status" value="2"/>
</dbReference>
<keyword evidence="8" id="KW-0378">Hydrolase</keyword>
<keyword evidence="9" id="KW-1185">Reference proteome</keyword>
<keyword evidence="2" id="KW-0106">Calcium</keyword>
<dbReference type="SUPFAM" id="SSF81296">
    <property type="entry name" value="E set domains"/>
    <property type="match status" value="1"/>
</dbReference>
<feature type="binding site" evidence="2">
    <location>
        <position position="338"/>
    </location>
    <ligand>
        <name>Ca(2+)</name>
        <dbReference type="ChEBI" id="CHEBI:29108"/>
    </ligand>
</feature>
<feature type="signal peptide" evidence="6">
    <location>
        <begin position="1"/>
        <end position="24"/>
    </location>
</feature>
<dbReference type="SUPFAM" id="SSF51445">
    <property type="entry name" value="(Trans)glycosidases"/>
    <property type="match status" value="1"/>
</dbReference>
<feature type="compositionally biased region" description="Polar residues" evidence="5">
    <location>
        <begin position="640"/>
        <end position="651"/>
    </location>
</feature>
<evidence type="ECO:0000313" key="8">
    <source>
        <dbReference type="EMBL" id="MCM2680346.1"/>
    </source>
</evidence>
<keyword evidence="2" id="KW-0479">Metal-binding</keyword>
<keyword evidence="6" id="KW-0732">Signal</keyword>
<dbReference type="EMBL" id="JAMQGP010000006">
    <property type="protein sequence ID" value="MCM2680346.1"/>
    <property type="molecule type" value="Genomic_DNA"/>
</dbReference>
<dbReference type="Gene3D" id="3.20.20.80">
    <property type="entry name" value="Glycosidases"/>
    <property type="match status" value="2"/>
</dbReference>
<accession>A0AA41W8E7</accession>
<dbReference type="InterPro" id="IPR014635">
    <property type="entry name" value="A_amylase_MalS"/>
</dbReference>
<comment type="cofactor">
    <cofactor evidence="2">
        <name>Ca(2+)</name>
        <dbReference type="ChEBI" id="CHEBI:29108"/>
    </cofactor>
    <text evidence="2">Binds 1 Ca(2+) ion per subunit.</text>
</comment>
<sequence length="710" mass="79910">MHKNMPAKLTAAFALCALVSACNSTPTTSLYLKGSMNDWSTSTPMTQDGHIYQVDIVLPKGEHQFEIADQSDTCGTRYGSDIAERLKLNRDYASNACHEEQPFTIKLFRQASYRITLDTSESNAALNIALSPKKPVALTPAITKTCPSWDGGEVTFSVGGAFAEGSEVVDFYSGNIATVANGKLTMTPAAQSRGLMLLEQANHQPSEFSWDNASVYFVMTDRFNNGDPSNDNSYGRTQDGDKEIGTFHGGDLKGLTQKLDYVADLGMTAIWITAPYEQVHGWVGGGNNGDFKHYAYHGYYVMDYTKLDANMGTNEDLQEFVDEAHARGIRVVFDIVMNHTGYATLADMQEYGFGGFFNKDKSPAELFGTEKWTDWKPKGYESWHDFNHYVNFTDENWMNWWGKDWIRTDIADYDDPGYDEITKSLAYLPDFKTESNKVVDLPIFYRNKKDTNAVKIEGYTVRDYITHWLSDWVLEYGIDGFRVDTAKHVELESWAALKTRSQQAFTEWKQANPDKVLDDNDFWMTGEVWAQGVARNGYFDSGFDSLINFDFQNEDAEKVMNCMADADEVYQHYASKINTDDSFNMLTYISSHDTKLAFGNMTRNLQDQKDIAAPFMFLPGAVQVYYGDESARSKGPSGSDPHQGTRSDMNWGSIQGPRADLLAHWQKVAQFRKRHVAIGAGQHQRLSEAPYVFSRTHNGDTAVVVWAGKL</sequence>
<dbReference type="GO" id="GO:0042597">
    <property type="term" value="C:periplasmic space"/>
    <property type="evidence" value="ECO:0007669"/>
    <property type="project" value="InterPro"/>
</dbReference>
<evidence type="ECO:0000256" key="4">
    <source>
        <dbReference type="PIRSR" id="PIRSR036917-4"/>
    </source>
</evidence>
<dbReference type="GO" id="GO:0004556">
    <property type="term" value="F:alpha-amylase activity"/>
    <property type="evidence" value="ECO:0007669"/>
    <property type="project" value="UniProtKB-EC"/>
</dbReference>
<evidence type="ECO:0000313" key="9">
    <source>
        <dbReference type="Proteomes" id="UP001165393"/>
    </source>
</evidence>
<dbReference type="Gene3D" id="2.60.40.10">
    <property type="entry name" value="Immunoglobulins"/>
    <property type="match status" value="1"/>
</dbReference>
<feature type="chain" id="PRO_5041365309" evidence="6">
    <location>
        <begin position="25"/>
        <end position="710"/>
    </location>
</feature>
<dbReference type="AlphaFoldDB" id="A0AA41W8E7"/>
<evidence type="ECO:0000256" key="3">
    <source>
        <dbReference type="PIRSR" id="PIRSR036917-3"/>
    </source>
</evidence>
<evidence type="ECO:0000256" key="5">
    <source>
        <dbReference type="SAM" id="MobiDB-lite"/>
    </source>
</evidence>
<dbReference type="InterPro" id="IPR014756">
    <property type="entry name" value="Ig_E-set"/>
</dbReference>
<gene>
    <name evidence="8" type="ORF">NAF29_11780</name>
</gene>
<comment type="caution">
    <text evidence="8">The sequence shown here is derived from an EMBL/GenBank/DDBJ whole genome shotgun (WGS) entry which is preliminary data.</text>
</comment>
<feature type="region of interest" description="Disordered" evidence="5">
    <location>
        <begin position="629"/>
        <end position="651"/>
    </location>
</feature>
<dbReference type="SMART" id="SM00642">
    <property type="entry name" value="Aamy"/>
    <property type="match status" value="1"/>
</dbReference>
<feature type="active site" description="Proton donor" evidence="1">
    <location>
        <position position="527"/>
    </location>
</feature>